<reference evidence="3" key="1">
    <citation type="journal article" date="2019" name="Int. J. Syst. Evol. Microbiol.">
        <title>The Global Catalogue of Microorganisms (GCM) 10K type strain sequencing project: providing services to taxonomists for standard genome sequencing and annotation.</title>
        <authorList>
            <consortium name="The Broad Institute Genomics Platform"/>
            <consortium name="The Broad Institute Genome Sequencing Center for Infectious Disease"/>
            <person name="Wu L."/>
            <person name="Ma J."/>
        </authorList>
    </citation>
    <scope>NUCLEOTIDE SEQUENCE [LARGE SCALE GENOMIC DNA]</scope>
    <source>
        <strain evidence="3">JCM 3115</strain>
    </source>
</reference>
<dbReference type="EMBL" id="BMQJ01000025">
    <property type="protein sequence ID" value="GGQ28991.1"/>
    <property type="molecule type" value="Genomic_DNA"/>
</dbReference>
<comment type="caution">
    <text evidence="2">The sequence shown here is derived from an EMBL/GenBank/DDBJ whole genome shotgun (WGS) entry which is preliminary data.</text>
</comment>
<evidence type="ECO:0000256" key="1">
    <source>
        <dbReference type="SAM" id="MobiDB-lite"/>
    </source>
</evidence>
<name>A0ABQ2RF55_9ACTN</name>
<sequence>METSVPSSVPPSGDVLAPAGSSPTRSLPLALALFSAPWGFVVANGAYAWATRAGGGDGTGAEALALAAAGPAPRS</sequence>
<dbReference type="RefSeq" id="WP_189250606.1">
    <property type="nucleotide sequence ID" value="NZ_BMQJ01000025.1"/>
</dbReference>
<keyword evidence="3" id="KW-1185">Reference proteome</keyword>
<protein>
    <submittedName>
        <fullName evidence="2">Uncharacterized protein</fullName>
    </submittedName>
</protein>
<gene>
    <name evidence="2" type="ORF">GCM10010140_68970</name>
</gene>
<accession>A0ABQ2RF55</accession>
<evidence type="ECO:0000313" key="2">
    <source>
        <dbReference type="EMBL" id="GGQ28991.1"/>
    </source>
</evidence>
<feature type="region of interest" description="Disordered" evidence="1">
    <location>
        <begin position="1"/>
        <end position="24"/>
    </location>
</feature>
<organism evidence="2 3">
    <name type="scientific">Streptosporangium pseudovulgare</name>
    <dbReference type="NCBI Taxonomy" id="35765"/>
    <lineage>
        <taxon>Bacteria</taxon>
        <taxon>Bacillati</taxon>
        <taxon>Actinomycetota</taxon>
        <taxon>Actinomycetes</taxon>
        <taxon>Streptosporangiales</taxon>
        <taxon>Streptosporangiaceae</taxon>
        <taxon>Streptosporangium</taxon>
    </lineage>
</organism>
<dbReference type="Proteomes" id="UP000611554">
    <property type="component" value="Unassembled WGS sequence"/>
</dbReference>
<proteinExistence type="predicted"/>
<feature type="compositionally biased region" description="Low complexity" evidence="1">
    <location>
        <begin position="1"/>
        <end position="12"/>
    </location>
</feature>
<evidence type="ECO:0000313" key="3">
    <source>
        <dbReference type="Proteomes" id="UP000611554"/>
    </source>
</evidence>